<name>A0AAD7CIT2_9AGAR</name>
<organism evidence="1 2">
    <name type="scientific">Roridomyces roridus</name>
    <dbReference type="NCBI Taxonomy" id="1738132"/>
    <lineage>
        <taxon>Eukaryota</taxon>
        <taxon>Fungi</taxon>
        <taxon>Dikarya</taxon>
        <taxon>Basidiomycota</taxon>
        <taxon>Agaricomycotina</taxon>
        <taxon>Agaricomycetes</taxon>
        <taxon>Agaricomycetidae</taxon>
        <taxon>Agaricales</taxon>
        <taxon>Marasmiineae</taxon>
        <taxon>Mycenaceae</taxon>
        <taxon>Roridomyces</taxon>
    </lineage>
</organism>
<gene>
    <name evidence="1" type="ORF">FB45DRAFT_895211</name>
</gene>
<evidence type="ECO:0000313" key="2">
    <source>
        <dbReference type="Proteomes" id="UP001221142"/>
    </source>
</evidence>
<protein>
    <recommendedName>
        <fullName evidence="3">F-box domain-containing protein</fullName>
    </recommendedName>
</protein>
<reference evidence="1" key="1">
    <citation type="submission" date="2023-03" db="EMBL/GenBank/DDBJ databases">
        <title>Massive genome expansion in bonnet fungi (Mycena s.s.) driven by repeated elements and novel gene families across ecological guilds.</title>
        <authorList>
            <consortium name="Lawrence Berkeley National Laboratory"/>
            <person name="Harder C.B."/>
            <person name="Miyauchi S."/>
            <person name="Viragh M."/>
            <person name="Kuo A."/>
            <person name="Thoen E."/>
            <person name="Andreopoulos B."/>
            <person name="Lu D."/>
            <person name="Skrede I."/>
            <person name="Drula E."/>
            <person name="Henrissat B."/>
            <person name="Morin E."/>
            <person name="Kohler A."/>
            <person name="Barry K."/>
            <person name="LaButti K."/>
            <person name="Morin E."/>
            <person name="Salamov A."/>
            <person name="Lipzen A."/>
            <person name="Mereny Z."/>
            <person name="Hegedus B."/>
            <person name="Baldrian P."/>
            <person name="Stursova M."/>
            <person name="Weitz H."/>
            <person name="Taylor A."/>
            <person name="Grigoriev I.V."/>
            <person name="Nagy L.G."/>
            <person name="Martin F."/>
            <person name="Kauserud H."/>
        </authorList>
    </citation>
    <scope>NUCLEOTIDE SEQUENCE</scope>
    <source>
        <strain evidence="1">9284</strain>
    </source>
</reference>
<dbReference type="AlphaFoldDB" id="A0AAD7CIT2"/>
<proteinExistence type="predicted"/>
<evidence type="ECO:0008006" key="3">
    <source>
        <dbReference type="Google" id="ProtNLM"/>
    </source>
</evidence>
<keyword evidence="2" id="KW-1185">Reference proteome</keyword>
<evidence type="ECO:0000313" key="1">
    <source>
        <dbReference type="EMBL" id="KAJ7648088.1"/>
    </source>
</evidence>
<sequence length="236" mass="26510">MASSPRVPDEIFLEIFQHLSDDQLLPLAAISNHVQNLALVSCLSHRLSLPPLSTSAFSLVRYITSIETLSLRLDPVRNIDRNVPALQILLRRLPVKAIELDFLPRPRAVRRGTCDIPGFLFKIISIYRVLPTVVVSPFSVSIVRPPKPPLHSWRRLVLRRSGRHGLAIEEKPFREQLIIFPIMRAGGLLPSISLRVFDAPSALGSVLIFRGHLLSELRLPSNILLSSPEAKDKRQL</sequence>
<accession>A0AAD7CIT2</accession>
<dbReference type="EMBL" id="JARKIF010000002">
    <property type="protein sequence ID" value="KAJ7648088.1"/>
    <property type="molecule type" value="Genomic_DNA"/>
</dbReference>
<comment type="caution">
    <text evidence="1">The sequence shown here is derived from an EMBL/GenBank/DDBJ whole genome shotgun (WGS) entry which is preliminary data.</text>
</comment>
<dbReference type="Proteomes" id="UP001221142">
    <property type="component" value="Unassembled WGS sequence"/>
</dbReference>